<protein>
    <recommendedName>
        <fullName evidence="2">UspA domain-containing protein</fullName>
    </recommendedName>
</protein>
<dbReference type="Pfam" id="PF00582">
    <property type="entry name" value="Usp"/>
    <property type="match status" value="1"/>
</dbReference>
<keyword evidence="4" id="KW-1185">Reference proteome</keyword>
<feature type="domain" description="UspA" evidence="2">
    <location>
        <begin position="2"/>
        <end position="125"/>
    </location>
</feature>
<dbReference type="PANTHER" id="PTHR46268">
    <property type="entry name" value="STRESS RESPONSE PROTEIN NHAX"/>
    <property type="match status" value="1"/>
</dbReference>
<dbReference type="EMBL" id="BSUJ01000001">
    <property type="protein sequence ID" value="GMA20928.1"/>
    <property type="molecule type" value="Genomic_DNA"/>
</dbReference>
<sequence length="133" mass="13821">MLDAAVSAALEARATLVLVRVSPAPPVTEYAFMVGSTTQIDDDIVKADEEMLRRVADELIERNPGLKTKVVHEVGVPGHALAAYGDEAGLIVVGSRGRGGFAGLLLGSTSRTAIHLAGCPVLVLHEAPRGPSD</sequence>
<dbReference type="RefSeq" id="WP_241441269.1">
    <property type="nucleotide sequence ID" value="NZ_BSUJ01000001.1"/>
</dbReference>
<comment type="caution">
    <text evidence="3">The sequence shown here is derived from an EMBL/GenBank/DDBJ whole genome shotgun (WGS) entry which is preliminary data.</text>
</comment>
<name>A0ABQ6HSY1_9MICO</name>
<dbReference type="Gene3D" id="3.40.50.12370">
    <property type="match status" value="1"/>
</dbReference>
<dbReference type="SUPFAM" id="SSF52402">
    <property type="entry name" value="Adenine nucleotide alpha hydrolases-like"/>
    <property type="match status" value="1"/>
</dbReference>
<evidence type="ECO:0000259" key="2">
    <source>
        <dbReference type="Pfam" id="PF00582"/>
    </source>
</evidence>
<dbReference type="InterPro" id="IPR006016">
    <property type="entry name" value="UspA"/>
</dbReference>
<evidence type="ECO:0000313" key="3">
    <source>
        <dbReference type="EMBL" id="GMA20928.1"/>
    </source>
</evidence>
<dbReference type="PRINTS" id="PR01438">
    <property type="entry name" value="UNVRSLSTRESS"/>
</dbReference>
<evidence type="ECO:0000256" key="1">
    <source>
        <dbReference type="ARBA" id="ARBA00008791"/>
    </source>
</evidence>
<reference evidence="4" key="1">
    <citation type="journal article" date="2019" name="Int. J. Syst. Evol. Microbiol.">
        <title>The Global Catalogue of Microorganisms (GCM) 10K type strain sequencing project: providing services to taxonomists for standard genome sequencing and annotation.</title>
        <authorList>
            <consortium name="The Broad Institute Genomics Platform"/>
            <consortium name="The Broad Institute Genome Sequencing Center for Infectious Disease"/>
            <person name="Wu L."/>
            <person name="Ma J."/>
        </authorList>
    </citation>
    <scope>NUCLEOTIDE SEQUENCE [LARGE SCALE GENOMIC DNA]</scope>
    <source>
        <strain evidence="4">NBRC 105830</strain>
    </source>
</reference>
<dbReference type="CDD" id="cd00293">
    <property type="entry name" value="USP-like"/>
    <property type="match status" value="1"/>
</dbReference>
<accession>A0ABQ6HSY1</accession>
<evidence type="ECO:0000313" key="4">
    <source>
        <dbReference type="Proteomes" id="UP001157109"/>
    </source>
</evidence>
<organism evidence="3 4">
    <name type="scientific">Arsenicicoccus piscis</name>
    <dbReference type="NCBI Taxonomy" id="673954"/>
    <lineage>
        <taxon>Bacteria</taxon>
        <taxon>Bacillati</taxon>
        <taxon>Actinomycetota</taxon>
        <taxon>Actinomycetes</taxon>
        <taxon>Micrococcales</taxon>
        <taxon>Intrasporangiaceae</taxon>
        <taxon>Arsenicicoccus</taxon>
    </lineage>
</organism>
<dbReference type="InterPro" id="IPR006015">
    <property type="entry name" value="Universal_stress_UspA"/>
</dbReference>
<comment type="similarity">
    <text evidence="1">Belongs to the universal stress protein A family.</text>
</comment>
<gene>
    <name evidence="3" type="ORF">GCM10025862_29490</name>
</gene>
<proteinExistence type="inferred from homology"/>
<dbReference type="PANTHER" id="PTHR46268:SF6">
    <property type="entry name" value="UNIVERSAL STRESS PROTEIN UP12"/>
    <property type="match status" value="1"/>
</dbReference>
<dbReference type="Proteomes" id="UP001157109">
    <property type="component" value="Unassembled WGS sequence"/>
</dbReference>